<dbReference type="RefSeq" id="WP_229675511.1">
    <property type="nucleotide sequence ID" value="NZ_BMLL01000010.1"/>
</dbReference>
<comment type="caution">
    <text evidence="1">The sequence shown here is derived from an EMBL/GenBank/DDBJ whole genome shotgun (WGS) entry which is preliminary data.</text>
</comment>
<accession>A0A511X0R0</accession>
<gene>
    <name evidence="1" type="ORF">HAL01_10110</name>
</gene>
<keyword evidence="2" id="KW-1185">Reference proteome</keyword>
<protein>
    <submittedName>
        <fullName evidence="1">Uncharacterized protein</fullName>
    </submittedName>
</protein>
<dbReference type="AlphaFoldDB" id="A0A511X0R0"/>
<dbReference type="EMBL" id="BJYE01000009">
    <property type="protein sequence ID" value="GEN56547.1"/>
    <property type="molecule type" value="Genomic_DNA"/>
</dbReference>
<evidence type="ECO:0000313" key="2">
    <source>
        <dbReference type="Proteomes" id="UP000321400"/>
    </source>
</evidence>
<proteinExistence type="predicted"/>
<name>A0A511X0R0_9BACI</name>
<dbReference type="STRING" id="442899.SAMN05720591_10856"/>
<reference evidence="1 2" key="1">
    <citation type="submission" date="2019-07" db="EMBL/GenBank/DDBJ databases">
        <title>Whole genome shotgun sequence of Halolactibacillus alkaliphilus NBRC 103919.</title>
        <authorList>
            <person name="Hosoyama A."/>
            <person name="Uohara A."/>
            <person name="Ohji S."/>
            <person name="Ichikawa N."/>
        </authorList>
    </citation>
    <scope>NUCLEOTIDE SEQUENCE [LARGE SCALE GENOMIC DNA]</scope>
    <source>
        <strain evidence="1 2">NBRC 103919</strain>
    </source>
</reference>
<sequence length="119" mass="13969">MRIKKSISKNSISYSIIENVRDINGKSTTRVIEALGNEQEIREKQPGVDSEEWARQYAMKLTEEQKRQRELSIIKLNAEKLIDADKQRSFNVGYLFLQSLYYQLGLSKMTQDIQSKYKF</sequence>
<dbReference type="Proteomes" id="UP000321400">
    <property type="component" value="Unassembled WGS sequence"/>
</dbReference>
<evidence type="ECO:0000313" key="1">
    <source>
        <dbReference type="EMBL" id="GEN56547.1"/>
    </source>
</evidence>
<organism evidence="1 2">
    <name type="scientific">Halolactibacillus alkaliphilus</name>
    <dbReference type="NCBI Taxonomy" id="442899"/>
    <lineage>
        <taxon>Bacteria</taxon>
        <taxon>Bacillati</taxon>
        <taxon>Bacillota</taxon>
        <taxon>Bacilli</taxon>
        <taxon>Bacillales</taxon>
        <taxon>Bacillaceae</taxon>
        <taxon>Halolactibacillus</taxon>
    </lineage>
</organism>